<name>A0A164LEW4_9CRUS</name>
<reference evidence="8 9" key="1">
    <citation type="submission" date="2016-03" db="EMBL/GenBank/DDBJ databases">
        <title>EvidentialGene: Evidence-directed Construction of Genes on Genomes.</title>
        <authorList>
            <person name="Gilbert D.G."/>
            <person name="Choi J.-H."/>
            <person name="Mockaitis K."/>
            <person name="Colbourne J."/>
            <person name="Pfrender M."/>
        </authorList>
    </citation>
    <scope>NUCLEOTIDE SEQUENCE [LARGE SCALE GENOMIC DNA]</scope>
    <source>
        <strain evidence="8 9">Xinb3</strain>
        <tissue evidence="8">Complete organism</tissue>
    </source>
</reference>
<evidence type="ECO:0000256" key="3">
    <source>
        <dbReference type="ARBA" id="ARBA00022692"/>
    </source>
</evidence>
<dbReference type="InterPro" id="IPR050352">
    <property type="entry name" value="ABCG_transporters"/>
</dbReference>
<dbReference type="PANTHER" id="PTHR48041:SF78">
    <property type="entry name" value="ABC TRANSPORTER EXPRESSED IN TRACHEA, ISOFORM A"/>
    <property type="match status" value="1"/>
</dbReference>
<proteinExistence type="predicted"/>
<comment type="caution">
    <text evidence="8">The sequence shown here is derived from an EMBL/GenBank/DDBJ whole genome shotgun (WGS) entry which is preliminary data.</text>
</comment>
<keyword evidence="4 6" id="KW-1133">Transmembrane helix</keyword>
<dbReference type="Proteomes" id="UP000076858">
    <property type="component" value="Unassembled WGS sequence"/>
</dbReference>
<gene>
    <name evidence="8" type="ORF">APZ42_033135</name>
</gene>
<dbReference type="EMBL" id="LRGB01003146">
    <property type="protein sequence ID" value="KZS04046.1"/>
    <property type="molecule type" value="Genomic_DNA"/>
</dbReference>
<dbReference type="InterPro" id="IPR013525">
    <property type="entry name" value="ABC2_TM"/>
</dbReference>
<dbReference type="GO" id="GO:0140359">
    <property type="term" value="F:ABC-type transporter activity"/>
    <property type="evidence" value="ECO:0007669"/>
    <property type="project" value="InterPro"/>
</dbReference>
<protein>
    <submittedName>
        <fullName evidence="8">Putative ABC protein, subfamily ABCG</fullName>
    </submittedName>
</protein>
<dbReference type="GO" id="GO:0005886">
    <property type="term" value="C:plasma membrane"/>
    <property type="evidence" value="ECO:0007669"/>
    <property type="project" value="TreeGrafter"/>
</dbReference>
<evidence type="ECO:0000313" key="9">
    <source>
        <dbReference type="Proteomes" id="UP000076858"/>
    </source>
</evidence>
<keyword evidence="5 6" id="KW-0472">Membrane</keyword>
<keyword evidence="9" id="KW-1185">Reference proteome</keyword>
<dbReference type="AlphaFoldDB" id="A0A164LEW4"/>
<comment type="subcellular location">
    <subcellularLocation>
        <location evidence="1">Membrane</location>
        <topology evidence="1">Multi-pass membrane protein</topology>
    </subcellularLocation>
</comment>
<feature type="transmembrane region" description="Helical" evidence="6">
    <location>
        <begin position="196"/>
        <end position="221"/>
    </location>
</feature>
<evidence type="ECO:0000313" key="8">
    <source>
        <dbReference type="EMBL" id="KZS04046.1"/>
    </source>
</evidence>
<evidence type="ECO:0000256" key="2">
    <source>
        <dbReference type="ARBA" id="ARBA00022448"/>
    </source>
</evidence>
<evidence type="ECO:0000256" key="4">
    <source>
        <dbReference type="ARBA" id="ARBA00022989"/>
    </source>
</evidence>
<evidence type="ECO:0000256" key="6">
    <source>
        <dbReference type="SAM" id="Phobius"/>
    </source>
</evidence>
<evidence type="ECO:0000259" key="7">
    <source>
        <dbReference type="Pfam" id="PF01061"/>
    </source>
</evidence>
<dbReference type="OrthoDB" id="66620at2759"/>
<keyword evidence="2" id="KW-0813">Transport</keyword>
<keyword evidence="3 6" id="KW-0812">Transmembrane</keyword>
<feature type="transmembrane region" description="Helical" evidence="6">
    <location>
        <begin position="154"/>
        <end position="176"/>
    </location>
</feature>
<evidence type="ECO:0000256" key="1">
    <source>
        <dbReference type="ARBA" id="ARBA00004141"/>
    </source>
</evidence>
<dbReference type="Pfam" id="PF01061">
    <property type="entry name" value="ABC2_membrane"/>
    <property type="match status" value="1"/>
</dbReference>
<accession>A0A164LEW4</accession>
<feature type="transmembrane region" description="Helical" evidence="6">
    <location>
        <begin position="233"/>
        <end position="255"/>
    </location>
</feature>
<feature type="transmembrane region" description="Helical" evidence="6">
    <location>
        <begin position="125"/>
        <end position="142"/>
    </location>
</feature>
<sequence>MFQGPVEFLVPYLQTVNLHCPKYHNPADFVMDVASGEYGDVLPQLVSGIENGRLTYRGSLASSRSTRSINLEGNGSYQVNDDEGKKKNKQKRITYGAPFRTQVKVLLERTWRTMWREKMQTQTRFLTHIVFGIFIGLMYQTVGNDASYPNNAGLLTISQFLIFFTGTMPTIVTFPMERNVLVREHLNHWYSLKAYYLAKLIVDIPFQILFPAIFLVIVYLMTGQPMCMMRFSMLLLVTICMSLVAQGIGLVFGAVFDIQTAVFLISVCAIPMLLFCDYHRLKNWFRQPMKLICHDILHVNRDCIMAINIGKIDFPPAAGGR</sequence>
<organism evidence="8 9">
    <name type="scientific">Daphnia magna</name>
    <dbReference type="NCBI Taxonomy" id="35525"/>
    <lineage>
        <taxon>Eukaryota</taxon>
        <taxon>Metazoa</taxon>
        <taxon>Ecdysozoa</taxon>
        <taxon>Arthropoda</taxon>
        <taxon>Crustacea</taxon>
        <taxon>Branchiopoda</taxon>
        <taxon>Diplostraca</taxon>
        <taxon>Cladocera</taxon>
        <taxon>Anomopoda</taxon>
        <taxon>Daphniidae</taxon>
        <taxon>Daphnia</taxon>
    </lineage>
</organism>
<feature type="domain" description="ABC-2 type transporter transmembrane" evidence="7">
    <location>
        <begin position="101"/>
        <end position="276"/>
    </location>
</feature>
<dbReference type="STRING" id="35525.A0A164LEW4"/>
<dbReference type="PANTHER" id="PTHR48041">
    <property type="entry name" value="ABC TRANSPORTER G FAMILY MEMBER 28"/>
    <property type="match status" value="1"/>
</dbReference>
<feature type="transmembrane region" description="Helical" evidence="6">
    <location>
        <begin position="261"/>
        <end position="281"/>
    </location>
</feature>
<evidence type="ECO:0000256" key="5">
    <source>
        <dbReference type="ARBA" id="ARBA00023136"/>
    </source>
</evidence>